<name>A0A532V4P9_UNCT6</name>
<dbReference type="Gene3D" id="2.40.50.140">
    <property type="entry name" value="Nucleic acid-binding proteins"/>
    <property type="match status" value="1"/>
</dbReference>
<keyword evidence="3 5" id="KW-0687">Ribonucleoprotein</keyword>
<dbReference type="Proteomes" id="UP000317778">
    <property type="component" value="Unassembled WGS sequence"/>
</dbReference>
<dbReference type="SMART" id="SM01382">
    <property type="entry name" value="Ribosomal_L2_C"/>
    <property type="match status" value="1"/>
</dbReference>
<evidence type="ECO:0000259" key="7">
    <source>
        <dbReference type="SMART" id="SM01382"/>
    </source>
</evidence>
<evidence type="ECO:0000259" key="8">
    <source>
        <dbReference type="SMART" id="SM01383"/>
    </source>
</evidence>
<gene>
    <name evidence="5" type="primary">rplB</name>
    <name evidence="9" type="ORF">CEE36_08005</name>
</gene>
<dbReference type="SUPFAM" id="SSF50249">
    <property type="entry name" value="Nucleic acid-binding proteins"/>
    <property type="match status" value="1"/>
</dbReference>
<evidence type="ECO:0000313" key="10">
    <source>
        <dbReference type="Proteomes" id="UP000317778"/>
    </source>
</evidence>
<dbReference type="PANTHER" id="PTHR13691">
    <property type="entry name" value="RIBOSOMAL PROTEIN L2"/>
    <property type="match status" value="1"/>
</dbReference>
<comment type="caution">
    <text evidence="9">The sequence shown here is derived from an EMBL/GenBank/DDBJ whole genome shotgun (WGS) entry which is preliminary data.</text>
</comment>
<dbReference type="NCBIfam" id="TIGR01171">
    <property type="entry name" value="rplB_bact"/>
    <property type="match status" value="1"/>
</dbReference>
<accession>A0A532V4P9</accession>
<dbReference type="EMBL" id="NJBO01000012">
    <property type="protein sequence ID" value="TKJ41987.1"/>
    <property type="molecule type" value="Genomic_DNA"/>
</dbReference>
<dbReference type="InterPro" id="IPR002171">
    <property type="entry name" value="Ribosomal_uL2"/>
</dbReference>
<comment type="subunit">
    <text evidence="5">Part of the 50S ribosomal subunit. Forms a bridge to the 30S subunit in the 70S ribosome.</text>
</comment>
<organism evidence="9 10">
    <name type="scientific">candidate division TA06 bacterium B3_TA06</name>
    <dbReference type="NCBI Taxonomy" id="2012487"/>
    <lineage>
        <taxon>Bacteria</taxon>
        <taxon>Bacteria division TA06</taxon>
    </lineage>
</organism>
<dbReference type="InterPro" id="IPR014722">
    <property type="entry name" value="Rib_uL2_dom2"/>
</dbReference>
<dbReference type="AlphaFoldDB" id="A0A532V4P9"/>
<evidence type="ECO:0000256" key="1">
    <source>
        <dbReference type="ARBA" id="ARBA00005636"/>
    </source>
</evidence>
<dbReference type="Gene3D" id="2.30.30.30">
    <property type="match status" value="1"/>
</dbReference>
<sequence length="280" mass="30926">MGRVVSRVKKYKPITPGRRSYEVLYDKEVSSTKPHKSLLEPLRKTGGRNNQGRITAPHRGGGQKRHYRIIDFKRDDKIGIAAKVVSIQYDPNRTANIALVCHRDGEYRYILAPDGLARGDQVVAGPEAPLRLGNAMPLLNIPVGIEIHNLQIFPRTKGRMVRSAGSSAQILAKEGERAFLKLPSGEVRLFNTSCYATIGRVSNPEHGKVSLGKAGRRRHMGRRPRTRAVAMNPVDHPMGGGEGKASGGRPPCSRTGLIAKGKKTRNRKKASNRLIVKRRK</sequence>
<dbReference type="Pfam" id="PF03947">
    <property type="entry name" value="Ribosomal_L2_C"/>
    <property type="match status" value="1"/>
</dbReference>
<evidence type="ECO:0000256" key="6">
    <source>
        <dbReference type="SAM" id="MobiDB-lite"/>
    </source>
</evidence>
<keyword evidence="2 5" id="KW-0689">Ribosomal protein</keyword>
<dbReference type="GO" id="GO:0015934">
    <property type="term" value="C:large ribosomal subunit"/>
    <property type="evidence" value="ECO:0007669"/>
    <property type="project" value="InterPro"/>
</dbReference>
<dbReference type="SMART" id="SM01383">
    <property type="entry name" value="Ribosomal_L2"/>
    <property type="match status" value="1"/>
</dbReference>
<dbReference type="GO" id="GO:0003735">
    <property type="term" value="F:structural constituent of ribosome"/>
    <property type="evidence" value="ECO:0007669"/>
    <property type="project" value="InterPro"/>
</dbReference>
<dbReference type="FunFam" id="2.30.30.30:FF:000001">
    <property type="entry name" value="50S ribosomal protein L2"/>
    <property type="match status" value="1"/>
</dbReference>
<dbReference type="FunFam" id="4.10.950.10:FF:000001">
    <property type="entry name" value="50S ribosomal protein L2"/>
    <property type="match status" value="1"/>
</dbReference>
<feature type="compositionally biased region" description="Basic residues" evidence="6">
    <location>
        <begin position="260"/>
        <end position="280"/>
    </location>
</feature>
<dbReference type="PANTHER" id="PTHR13691:SF5">
    <property type="entry name" value="LARGE RIBOSOMAL SUBUNIT PROTEIN UL2M"/>
    <property type="match status" value="1"/>
</dbReference>
<evidence type="ECO:0000256" key="3">
    <source>
        <dbReference type="ARBA" id="ARBA00023274"/>
    </source>
</evidence>
<comment type="similarity">
    <text evidence="1 5">Belongs to the universal ribosomal protein uL2 family.</text>
</comment>
<keyword evidence="5" id="KW-0694">RNA-binding</keyword>
<evidence type="ECO:0000256" key="4">
    <source>
        <dbReference type="ARBA" id="ARBA00035242"/>
    </source>
</evidence>
<dbReference type="InterPro" id="IPR022669">
    <property type="entry name" value="Ribosomal_uL2_C"/>
</dbReference>
<dbReference type="InterPro" id="IPR005880">
    <property type="entry name" value="Ribosomal_uL2_bac/org-type"/>
</dbReference>
<proteinExistence type="inferred from homology"/>
<protein>
    <recommendedName>
        <fullName evidence="4 5">Large ribosomal subunit protein uL2</fullName>
    </recommendedName>
</protein>
<feature type="domain" description="Large ribosomal subunit protein uL2 RNA-binding" evidence="8">
    <location>
        <begin position="47"/>
        <end position="124"/>
    </location>
</feature>
<dbReference type="SUPFAM" id="SSF50104">
    <property type="entry name" value="Translation proteins SH3-like domain"/>
    <property type="match status" value="1"/>
</dbReference>
<dbReference type="GO" id="GO:0016740">
    <property type="term" value="F:transferase activity"/>
    <property type="evidence" value="ECO:0007669"/>
    <property type="project" value="InterPro"/>
</dbReference>
<feature type="region of interest" description="Disordered" evidence="6">
    <location>
        <begin position="231"/>
        <end position="280"/>
    </location>
</feature>
<comment type="function">
    <text evidence="5">One of the primary rRNA binding proteins. Required for association of the 30S and 50S subunits to form the 70S ribosome, for tRNA binding and peptide bond formation. It has been suggested to have peptidyltransferase activity; this is somewhat controversial. Makes several contacts with the 16S rRNA in the 70S ribosome.</text>
</comment>
<dbReference type="GO" id="GO:0019843">
    <property type="term" value="F:rRNA binding"/>
    <property type="evidence" value="ECO:0007669"/>
    <property type="project" value="UniProtKB-UniRule"/>
</dbReference>
<dbReference type="Pfam" id="PF00181">
    <property type="entry name" value="Ribosomal_L2_N"/>
    <property type="match status" value="1"/>
</dbReference>
<feature type="region of interest" description="Disordered" evidence="6">
    <location>
        <begin position="39"/>
        <end position="61"/>
    </location>
</feature>
<dbReference type="InterPro" id="IPR014726">
    <property type="entry name" value="Ribosomal_uL2_dom3"/>
</dbReference>
<feature type="domain" description="Large ribosomal subunit protein uL2 C-terminal" evidence="7">
    <location>
        <begin position="130"/>
        <end position="258"/>
    </location>
</feature>
<dbReference type="FunFam" id="2.40.50.140:FF:000003">
    <property type="entry name" value="50S ribosomal protein L2"/>
    <property type="match status" value="1"/>
</dbReference>
<dbReference type="InterPro" id="IPR008991">
    <property type="entry name" value="Translation_prot_SH3-like_sf"/>
</dbReference>
<evidence type="ECO:0000313" key="9">
    <source>
        <dbReference type="EMBL" id="TKJ41987.1"/>
    </source>
</evidence>
<dbReference type="HAMAP" id="MF_01320_B">
    <property type="entry name" value="Ribosomal_uL2_B"/>
    <property type="match status" value="1"/>
</dbReference>
<dbReference type="Gene3D" id="4.10.950.10">
    <property type="entry name" value="Ribosomal protein L2, domain 3"/>
    <property type="match status" value="1"/>
</dbReference>
<evidence type="ECO:0000256" key="5">
    <source>
        <dbReference type="HAMAP-Rule" id="MF_01320"/>
    </source>
</evidence>
<dbReference type="InterPro" id="IPR012340">
    <property type="entry name" value="NA-bd_OB-fold"/>
</dbReference>
<keyword evidence="5" id="KW-0699">rRNA-binding</keyword>
<evidence type="ECO:0000256" key="2">
    <source>
        <dbReference type="ARBA" id="ARBA00022980"/>
    </source>
</evidence>
<dbReference type="InterPro" id="IPR022666">
    <property type="entry name" value="Ribosomal_uL2_RNA-bd_dom"/>
</dbReference>
<reference evidence="9 10" key="1">
    <citation type="submission" date="2017-06" db="EMBL/GenBank/DDBJ databases">
        <title>Novel microbial phyla capable of carbon fixation and sulfur reduction in deep-sea sediments.</title>
        <authorList>
            <person name="Huang J."/>
            <person name="Baker B."/>
            <person name="Wang Y."/>
        </authorList>
    </citation>
    <scope>NUCLEOTIDE SEQUENCE [LARGE SCALE GENOMIC DNA]</scope>
    <source>
        <strain evidence="9">B3_TA06</strain>
    </source>
</reference>
<dbReference type="PIRSF" id="PIRSF002158">
    <property type="entry name" value="Ribosomal_L2"/>
    <property type="match status" value="1"/>
</dbReference>
<dbReference type="GO" id="GO:0002181">
    <property type="term" value="P:cytoplasmic translation"/>
    <property type="evidence" value="ECO:0007669"/>
    <property type="project" value="TreeGrafter"/>
</dbReference>